<feature type="compositionally biased region" description="Basic and acidic residues" evidence="5">
    <location>
        <begin position="230"/>
        <end position="257"/>
    </location>
</feature>
<reference evidence="7 8" key="1">
    <citation type="submission" date="2019-11" db="EMBL/GenBank/DDBJ databases">
        <title>Epiphytic Pseudomonas syringae from cherry orchards.</title>
        <authorList>
            <person name="Hulin M.T."/>
        </authorList>
    </citation>
    <scope>NUCLEOTIDE SEQUENCE [LARGE SCALE GENOMIC DNA]</scope>
    <source>
        <strain evidence="7 8">PA-6-9F</strain>
    </source>
</reference>
<protein>
    <submittedName>
        <fullName evidence="7">Cytochrome c</fullName>
    </submittedName>
</protein>
<evidence type="ECO:0000256" key="4">
    <source>
        <dbReference type="PROSITE-ProRule" id="PRU00433"/>
    </source>
</evidence>
<dbReference type="GeneID" id="55540338"/>
<dbReference type="InterPro" id="IPR009056">
    <property type="entry name" value="Cyt_c-like_dom"/>
</dbReference>
<proteinExistence type="predicted"/>
<feature type="compositionally biased region" description="Basic and acidic residues" evidence="5">
    <location>
        <begin position="206"/>
        <end position="220"/>
    </location>
</feature>
<name>A0AAW5A757_9PSED</name>
<evidence type="ECO:0000256" key="1">
    <source>
        <dbReference type="ARBA" id="ARBA00022617"/>
    </source>
</evidence>
<dbReference type="PROSITE" id="PS51007">
    <property type="entry name" value="CYTC"/>
    <property type="match status" value="1"/>
</dbReference>
<dbReference type="RefSeq" id="WP_092234830.1">
    <property type="nucleotide sequence ID" value="NZ_FNTR01000004.1"/>
</dbReference>
<keyword evidence="2 4" id="KW-0479">Metal-binding</keyword>
<keyword evidence="3 4" id="KW-0408">Iron</keyword>
<organism evidence="7 8">
    <name type="scientific">Pseudomonas proteolytica</name>
    <dbReference type="NCBI Taxonomy" id="219574"/>
    <lineage>
        <taxon>Bacteria</taxon>
        <taxon>Pseudomonadati</taxon>
        <taxon>Pseudomonadota</taxon>
        <taxon>Gammaproteobacteria</taxon>
        <taxon>Pseudomonadales</taxon>
        <taxon>Pseudomonadaceae</taxon>
        <taxon>Pseudomonas</taxon>
    </lineage>
</organism>
<dbReference type="EMBL" id="WKEW01000012">
    <property type="protein sequence ID" value="MCF5056501.1"/>
    <property type="molecule type" value="Genomic_DNA"/>
</dbReference>
<dbReference type="Proteomes" id="UP000814172">
    <property type="component" value="Unassembled WGS sequence"/>
</dbReference>
<accession>A0AAW5A757</accession>
<dbReference type="SUPFAM" id="SSF46626">
    <property type="entry name" value="Cytochrome c"/>
    <property type="match status" value="1"/>
</dbReference>
<evidence type="ECO:0000256" key="2">
    <source>
        <dbReference type="ARBA" id="ARBA00022723"/>
    </source>
</evidence>
<evidence type="ECO:0000256" key="5">
    <source>
        <dbReference type="SAM" id="MobiDB-lite"/>
    </source>
</evidence>
<feature type="domain" description="Cytochrome c" evidence="6">
    <location>
        <begin position="68"/>
        <end position="154"/>
    </location>
</feature>
<dbReference type="Gene3D" id="1.10.760.10">
    <property type="entry name" value="Cytochrome c-like domain"/>
    <property type="match status" value="1"/>
</dbReference>
<dbReference type="GO" id="GO:0020037">
    <property type="term" value="F:heme binding"/>
    <property type="evidence" value="ECO:0007669"/>
    <property type="project" value="InterPro"/>
</dbReference>
<evidence type="ECO:0000259" key="6">
    <source>
        <dbReference type="PROSITE" id="PS51007"/>
    </source>
</evidence>
<gene>
    <name evidence="7" type="ORF">GIW75_05930</name>
</gene>
<keyword evidence="8" id="KW-1185">Reference proteome</keyword>
<evidence type="ECO:0000313" key="7">
    <source>
        <dbReference type="EMBL" id="MCF5056501.1"/>
    </source>
</evidence>
<feature type="region of interest" description="Disordered" evidence="5">
    <location>
        <begin position="168"/>
        <end position="277"/>
    </location>
</feature>
<sequence length="277" mass="28774">MKRTIKTLVAAGVVGSTAVVAGAYFGLVNVGADDPHFPAVYAFLSMARDRSIEVRSQDIQVPNLNGEAMIRAGAGNYNSMCIGCHLAPGVAQTELSQALYPAPPNLAKVGVDANPAATFWVIKHGIKATGMPAWGKSMGDQYIWGMVAFLNELPKLNAEQYRALVASSGGHEHGGGETQMHNHEGQHESASVDHHASDSSAVNANADHHGDAAGGADHHSSNTAEPANGADHHAADSSKAKSGAGHHDTGHAHEEKAPVAAPKTHTPADGKEHVHES</sequence>
<feature type="compositionally biased region" description="Basic and acidic residues" evidence="5">
    <location>
        <begin position="266"/>
        <end position="277"/>
    </location>
</feature>
<comment type="caution">
    <text evidence="7">The sequence shown here is derived from an EMBL/GenBank/DDBJ whole genome shotgun (WGS) entry which is preliminary data.</text>
</comment>
<dbReference type="Pfam" id="PF13442">
    <property type="entry name" value="Cytochrome_CBB3"/>
    <property type="match status" value="1"/>
</dbReference>
<feature type="compositionally biased region" description="Basic and acidic residues" evidence="5">
    <location>
        <begin position="170"/>
        <end position="197"/>
    </location>
</feature>
<evidence type="ECO:0000256" key="3">
    <source>
        <dbReference type="ARBA" id="ARBA00023004"/>
    </source>
</evidence>
<dbReference type="GO" id="GO:0009055">
    <property type="term" value="F:electron transfer activity"/>
    <property type="evidence" value="ECO:0007669"/>
    <property type="project" value="InterPro"/>
</dbReference>
<dbReference type="AlphaFoldDB" id="A0AAW5A757"/>
<dbReference type="GO" id="GO:0046872">
    <property type="term" value="F:metal ion binding"/>
    <property type="evidence" value="ECO:0007669"/>
    <property type="project" value="UniProtKB-KW"/>
</dbReference>
<dbReference type="InterPro" id="IPR036909">
    <property type="entry name" value="Cyt_c-like_dom_sf"/>
</dbReference>
<keyword evidence="1 4" id="KW-0349">Heme</keyword>
<evidence type="ECO:0000313" key="8">
    <source>
        <dbReference type="Proteomes" id="UP000814172"/>
    </source>
</evidence>